<proteinExistence type="inferred from homology"/>
<gene>
    <name evidence="2" type="ORF">SAMN05660299_01832</name>
</gene>
<organism evidence="2 3">
    <name type="scientific">Megasphaera paucivorans</name>
    <dbReference type="NCBI Taxonomy" id="349095"/>
    <lineage>
        <taxon>Bacteria</taxon>
        <taxon>Bacillati</taxon>
        <taxon>Bacillota</taxon>
        <taxon>Negativicutes</taxon>
        <taxon>Veillonellales</taxon>
        <taxon>Veillonellaceae</taxon>
        <taxon>Megasphaera</taxon>
    </lineage>
</organism>
<accession>A0A1G9XIC1</accession>
<sequence length="299" mass="32014">MYYVCVDIGGTTIKYGLANESGKFYDIQSMPTEVKEKGTEQMLKKLINIVLKYQAEHVICGIAVSSAGIVQPDTGEIIYAADHFPGYTGTKLKTLLEHTFHVPCSVENDVNAAGLGEYWLGAGQNASSLFCLMVGTGIGGCIIIDGKLLHGASNSAGEIGYLKIGGSATLEAASSVTALVKAVAAAKNIPVSSIDGKKIFRLAKSGDSIASTAIDRMIDHLSAGIANICYVLNPEKIIIGGGIMEQRRYIKPRLIDALQHKVLPPFFSHTYVSFARLQKEAGMTGALYHFLQQRKEGVL</sequence>
<evidence type="ECO:0000313" key="2">
    <source>
        <dbReference type="EMBL" id="SDM96281.1"/>
    </source>
</evidence>
<dbReference type="STRING" id="349095.SAMN05660299_01832"/>
<comment type="similarity">
    <text evidence="1">Belongs to the ROK (NagC/XylR) family.</text>
</comment>
<dbReference type="Pfam" id="PF00480">
    <property type="entry name" value="ROK"/>
    <property type="match status" value="1"/>
</dbReference>
<dbReference type="PANTHER" id="PTHR18964">
    <property type="entry name" value="ROK (REPRESSOR, ORF, KINASE) FAMILY"/>
    <property type="match status" value="1"/>
</dbReference>
<name>A0A1G9XIC1_9FIRM</name>
<dbReference type="GO" id="GO:0016301">
    <property type="term" value="F:kinase activity"/>
    <property type="evidence" value="ECO:0007669"/>
    <property type="project" value="UniProtKB-KW"/>
</dbReference>
<evidence type="ECO:0000313" key="3">
    <source>
        <dbReference type="Proteomes" id="UP000199309"/>
    </source>
</evidence>
<protein>
    <submittedName>
        <fullName evidence="2">Sugar kinase of the NBD/HSP70 family, may contain an N-terminal HTH domain</fullName>
    </submittedName>
</protein>
<dbReference type="Gene3D" id="3.30.420.40">
    <property type="match status" value="2"/>
</dbReference>
<dbReference type="SUPFAM" id="SSF53067">
    <property type="entry name" value="Actin-like ATPase domain"/>
    <property type="match status" value="1"/>
</dbReference>
<dbReference type="InterPro" id="IPR043129">
    <property type="entry name" value="ATPase_NBD"/>
</dbReference>
<dbReference type="Proteomes" id="UP000199309">
    <property type="component" value="Unassembled WGS sequence"/>
</dbReference>
<dbReference type="EMBL" id="FNHQ01000018">
    <property type="protein sequence ID" value="SDM96281.1"/>
    <property type="molecule type" value="Genomic_DNA"/>
</dbReference>
<keyword evidence="3" id="KW-1185">Reference proteome</keyword>
<dbReference type="OrthoDB" id="9810372at2"/>
<keyword evidence="2" id="KW-0808">Transferase</keyword>
<evidence type="ECO:0000256" key="1">
    <source>
        <dbReference type="ARBA" id="ARBA00006479"/>
    </source>
</evidence>
<dbReference type="CDD" id="cd24068">
    <property type="entry name" value="ASKHA_NBD_ROK_FnNanK-like"/>
    <property type="match status" value="1"/>
</dbReference>
<dbReference type="AlphaFoldDB" id="A0A1G9XIC1"/>
<dbReference type="PANTHER" id="PTHR18964:SF165">
    <property type="entry name" value="BETA-GLUCOSIDE KINASE"/>
    <property type="match status" value="1"/>
</dbReference>
<dbReference type="InterPro" id="IPR000600">
    <property type="entry name" value="ROK"/>
</dbReference>
<reference evidence="2 3" key="1">
    <citation type="submission" date="2016-10" db="EMBL/GenBank/DDBJ databases">
        <authorList>
            <person name="de Groot N.N."/>
        </authorList>
    </citation>
    <scope>NUCLEOTIDE SEQUENCE [LARGE SCALE GENOMIC DNA]</scope>
    <source>
        <strain evidence="2 3">DSM 16981</strain>
    </source>
</reference>
<dbReference type="RefSeq" id="WP_091650920.1">
    <property type="nucleotide sequence ID" value="NZ_FNHQ01000018.1"/>
</dbReference>
<keyword evidence="2" id="KW-0418">Kinase</keyword>